<evidence type="ECO:0000256" key="4">
    <source>
        <dbReference type="ARBA" id="ARBA00022679"/>
    </source>
</evidence>
<feature type="binding site" evidence="9">
    <location>
        <position position="80"/>
    </location>
    <ligand>
        <name>5-phospho-alpha-D-ribose 1-diphosphate</name>
        <dbReference type="ChEBI" id="CHEBI:58017"/>
    </ligand>
</feature>
<dbReference type="KEGG" id="vpy:HZI73_15965"/>
<name>A0A8J8SHB4_9FIRM</name>
<comment type="subunit">
    <text evidence="9">Homodimer.</text>
</comment>
<dbReference type="Gene3D" id="1.20.970.10">
    <property type="entry name" value="Transferase, Pyrimidine Nucleoside Phosphorylase, Chain C"/>
    <property type="match status" value="1"/>
</dbReference>
<keyword evidence="5 9" id="KW-0822">Tryptophan biosynthesis</keyword>
<dbReference type="InterPro" id="IPR036320">
    <property type="entry name" value="Glycosyl_Trfase_fam3_N_dom_sf"/>
</dbReference>
<dbReference type="InterPro" id="IPR005940">
    <property type="entry name" value="Anthranilate_Pribosyl_Tfrase"/>
</dbReference>
<evidence type="ECO:0000256" key="8">
    <source>
        <dbReference type="ARBA" id="ARBA00061188"/>
    </source>
</evidence>
<dbReference type="Pfam" id="PF02885">
    <property type="entry name" value="Glycos_trans_3N"/>
    <property type="match status" value="1"/>
</dbReference>
<dbReference type="GO" id="GO:0004048">
    <property type="term" value="F:anthranilate phosphoribosyltransferase activity"/>
    <property type="evidence" value="ECO:0007669"/>
    <property type="project" value="UniProtKB-UniRule"/>
</dbReference>
<protein>
    <recommendedName>
        <fullName evidence="9">Anthranilate phosphoribosyltransferase</fullName>
        <ecNumber evidence="9">2.4.2.18</ecNumber>
    </recommendedName>
</protein>
<proteinExistence type="inferred from homology"/>
<comment type="cofactor">
    <cofactor evidence="9">
        <name>Mg(2+)</name>
        <dbReference type="ChEBI" id="CHEBI:18420"/>
    </cofactor>
    <text evidence="9">Binds 2 magnesium ions per monomer.</text>
</comment>
<dbReference type="GO" id="GO:0000162">
    <property type="term" value="P:L-tryptophan biosynthetic process"/>
    <property type="evidence" value="ECO:0007669"/>
    <property type="project" value="UniProtKB-UniRule"/>
</dbReference>
<keyword evidence="9" id="KW-0460">Magnesium</keyword>
<feature type="binding site" evidence="9">
    <location>
        <begin position="90"/>
        <end position="93"/>
    </location>
    <ligand>
        <name>5-phospho-alpha-D-ribose 1-diphosphate</name>
        <dbReference type="ChEBI" id="CHEBI:58017"/>
    </ligand>
</feature>
<comment type="function">
    <text evidence="9">Catalyzes the transfer of the phosphoribosyl group of 5-phosphorylribose-1-pyrophosphate (PRPP) to anthranilate to yield N-(5'-phosphoribosyl)-anthranilate (PRA).</text>
</comment>
<sequence>MLEKYIHQIRHGVNLSRSDMTAAMEQMMEGQASDIQVASFLTAMSMKGETVEEIAAGAQVLRDKAIHIELNGLHAIDTCGTGGDGGGTYNISTAVAFVAAAAGVPVVKHGNRSVSSKCGSADVLEALGANIQVTPDQAEAMVKDIGICFVFAPAYHGAMRHVGKVRKALGFRTMFNMLGPLVNPAQVSGQVIGVFDEQLTEKMALVLRELGTKRALVVHGKDGLDELSITSDSIVSELDGHEINTYCVNPEQYGLHRAKMEDIQGGDANMNASIIKELFSGAKGSKRDILALNAGAALYISRHAKTIEEGIQQAEYILDNQLALHKLHAFIEYTQQFKKTV</sequence>
<feature type="domain" description="Glycosyl transferase family 3 N-terminal" evidence="11">
    <location>
        <begin position="4"/>
        <end position="65"/>
    </location>
</feature>
<evidence type="ECO:0000259" key="10">
    <source>
        <dbReference type="Pfam" id="PF00591"/>
    </source>
</evidence>
<dbReference type="InterPro" id="IPR000312">
    <property type="entry name" value="Glycosyl_Trfase_fam3"/>
</dbReference>
<feature type="binding site" evidence="9">
    <location>
        <position position="225"/>
    </location>
    <ligand>
        <name>Mg(2+)</name>
        <dbReference type="ChEBI" id="CHEBI:18420"/>
        <label>2</label>
    </ligand>
</feature>
<evidence type="ECO:0000259" key="11">
    <source>
        <dbReference type="Pfam" id="PF02885"/>
    </source>
</evidence>
<gene>
    <name evidence="9 12" type="primary">trpD</name>
    <name evidence="12" type="ORF">HZI73_15965</name>
</gene>
<dbReference type="PANTHER" id="PTHR43285:SF2">
    <property type="entry name" value="ANTHRANILATE PHOSPHORIBOSYLTRANSFERASE"/>
    <property type="match status" value="1"/>
</dbReference>
<dbReference type="InterPro" id="IPR035902">
    <property type="entry name" value="Nuc_phospho_transferase"/>
</dbReference>
<dbReference type="Gene3D" id="3.40.1030.10">
    <property type="entry name" value="Nucleoside phosphorylase/phosphoribosyltransferase catalytic domain"/>
    <property type="match status" value="1"/>
</dbReference>
<dbReference type="EC" id="2.4.2.18" evidence="9"/>
<comment type="similarity">
    <text evidence="9">Belongs to the anthranilate phosphoribosyltransferase family.</text>
</comment>
<dbReference type="FunFam" id="3.40.1030.10:FF:000002">
    <property type="entry name" value="Anthranilate phosphoribosyltransferase"/>
    <property type="match status" value="1"/>
</dbReference>
<evidence type="ECO:0000256" key="5">
    <source>
        <dbReference type="ARBA" id="ARBA00022822"/>
    </source>
</evidence>
<dbReference type="InterPro" id="IPR017459">
    <property type="entry name" value="Glycosyl_Trfase_fam3_N_dom"/>
</dbReference>
<keyword evidence="9" id="KW-0479">Metal-binding</keyword>
<dbReference type="RefSeq" id="WP_212694380.1">
    <property type="nucleotide sequence ID" value="NZ_CP058649.1"/>
</dbReference>
<keyword evidence="4 9" id="KW-0808">Transferase</keyword>
<keyword evidence="2 9" id="KW-0028">Amino-acid biosynthesis</keyword>
<evidence type="ECO:0000256" key="6">
    <source>
        <dbReference type="ARBA" id="ARBA00023141"/>
    </source>
</evidence>
<feature type="binding site" evidence="9">
    <location>
        <position position="226"/>
    </location>
    <ligand>
        <name>Mg(2+)</name>
        <dbReference type="ChEBI" id="CHEBI:18420"/>
        <label>2</label>
    </ligand>
</feature>
<dbReference type="SUPFAM" id="SSF47648">
    <property type="entry name" value="Nucleoside phosphorylase/phosphoribosyltransferase N-terminal domain"/>
    <property type="match status" value="1"/>
</dbReference>
<evidence type="ECO:0000256" key="1">
    <source>
        <dbReference type="ARBA" id="ARBA00004907"/>
    </source>
</evidence>
<evidence type="ECO:0000256" key="7">
    <source>
        <dbReference type="ARBA" id="ARBA00052328"/>
    </source>
</evidence>
<feature type="binding site" evidence="9">
    <location>
        <begin position="108"/>
        <end position="116"/>
    </location>
    <ligand>
        <name>5-phospho-alpha-D-ribose 1-diphosphate</name>
        <dbReference type="ChEBI" id="CHEBI:58017"/>
    </ligand>
</feature>
<dbReference type="GO" id="GO:0005829">
    <property type="term" value="C:cytosol"/>
    <property type="evidence" value="ECO:0007669"/>
    <property type="project" value="TreeGrafter"/>
</dbReference>
<dbReference type="HAMAP" id="MF_00211">
    <property type="entry name" value="TrpD"/>
    <property type="match status" value="1"/>
</dbReference>
<evidence type="ECO:0000256" key="3">
    <source>
        <dbReference type="ARBA" id="ARBA00022676"/>
    </source>
</evidence>
<feature type="binding site" evidence="9">
    <location>
        <position position="120"/>
    </location>
    <ligand>
        <name>5-phospho-alpha-D-ribose 1-diphosphate</name>
        <dbReference type="ChEBI" id="CHEBI:58017"/>
    </ligand>
</feature>
<keyword evidence="6 9" id="KW-0057">Aromatic amino acid biosynthesis</keyword>
<feature type="binding site" evidence="9">
    <location>
        <position position="92"/>
    </location>
    <ligand>
        <name>Mg(2+)</name>
        <dbReference type="ChEBI" id="CHEBI:18420"/>
        <label>1</label>
    </ligand>
</feature>
<dbReference type="SUPFAM" id="SSF52418">
    <property type="entry name" value="Nucleoside phosphorylase/phosphoribosyltransferase catalytic domain"/>
    <property type="match status" value="1"/>
</dbReference>
<dbReference type="Proteomes" id="UP000683246">
    <property type="component" value="Chromosome"/>
</dbReference>
<evidence type="ECO:0000256" key="2">
    <source>
        <dbReference type="ARBA" id="ARBA00022605"/>
    </source>
</evidence>
<feature type="binding site" evidence="9">
    <location>
        <position position="166"/>
    </location>
    <ligand>
        <name>anthranilate</name>
        <dbReference type="ChEBI" id="CHEBI:16567"/>
        <label>2</label>
    </ligand>
</feature>
<dbReference type="UniPathway" id="UPA00035">
    <property type="reaction ID" value="UER00041"/>
</dbReference>
<comment type="catalytic activity">
    <reaction evidence="7 9">
        <text>N-(5-phospho-beta-D-ribosyl)anthranilate + diphosphate = 5-phospho-alpha-D-ribose 1-diphosphate + anthranilate</text>
        <dbReference type="Rhea" id="RHEA:11768"/>
        <dbReference type="ChEBI" id="CHEBI:16567"/>
        <dbReference type="ChEBI" id="CHEBI:18277"/>
        <dbReference type="ChEBI" id="CHEBI:33019"/>
        <dbReference type="ChEBI" id="CHEBI:58017"/>
        <dbReference type="EC" id="2.4.2.18"/>
    </reaction>
</comment>
<dbReference type="PANTHER" id="PTHR43285">
    <property type="entry name" value="ANTHRANILATE PHOSPHORIBOSYLTRANSFERASE"/>
    <property type="match status" value="1"/>
</dbReference>
<keyword evidence="13" id="KW-1185">Reference proteome</keyword>
<dbReference type="AlphaFoldDB" id="A0A8J8SHB4"/>
<dbReference type="NCBIfam" id="TIGR01245">
    <property type="entry name" value="trpD"/>
    <property type="match status" value="1"/>
</dbReference>
<feature type="binding site" evidence="9">
    <location>
        <position position="111"/>
    </location>
    <ligand>
        <name>anthranilate</name>
        <dbReference type="ChEBI" id="CHEBI:16567"/>
        <label>1</label>
    </ligand>
</feature>
<evidence type="ECO:0000313" key="13">
    <source>
        <dbReference type="Proteomes" id="UP000683246"/>
    </source>
</evidence>
<feature type="binding site" evidence="9">
    <location>
        <position position="80"/>
    </location>
    <ligand>
        <name>anthranilate</name>
        <dbReference type="ChEBI" id="CHEBI:16567"/>
        <label>1</label>
    </ligand>
</feature>
<accession>A0A8J8SHB4</accession>
<dbReference type="Pfam" id="PF00591">
    <property type="entry name" value="Glycos_transf_3"/>
    <property type="match status" value="1"/>
</dbReference>
<feature type="binding site" evidence="9">
    <location>
        <position position="88"/>
    </location>
    <ligand>
        <name>5-phospho-alpha-D-ribose 1-diphosphate</name>
        <dbReference type="ChEBI" id="CHEBI:58017"/>
    </ligand>
</feature>
<dbReference type="EMBL" id="CP058649">
    <property type="protein sequence ID" value="QUI23695.1"/>
    <property type="molecule type" value="Genomic_DNA"/>
</dbReference>
<comment type="caution">
    <text evidence="9">Lacks conserved residue(s) required for the propagation of feature annotation.</text>
</comment>
<feature type="binding site" evidence="9">
    <location>
        <position position="226"/>
    </location>
    <ligand>
        <name>Mg(2+)</name>
        <dbReference type="ChEBI" id="CHEBI:18420"/>
        <label>1</label>
    </ligand>
</feature>
<dbReference type="GO" id="GO:0000287">
    <property type="term" value="F:magnesium ion binding"/>
    <property type="evidence" value="ECO:0007669"/>
    <property type="project" value="UniProtKB-UniRule"/>
</dbReference>
<feature type="binding site" evidence="9">
    <location>
        <begin position="83"/>
        <end position="84"/>
    </location>
    <ligand>
        <name>5-phospho-alpha-D-ribose 1-diphosphate</name>
        <dbReference type="ChEBI" id="CHEBI:58017"/>
    </ligand>
</feature>
<organism evidence="12 13">
    <name type="scientific">Vallitalea pronyensis</name>
    <dbReference type="NCBI Taxonomy" id="1348613"/>
    <lineage>
        <taxon>Bacteria</taxon>
        <taxon>Bacillati</taxon>
        <taxon>Bacillota</taxon>
        <taxon>Clostridia</taxon>
        <taxon>Lachnospirales</taxon>
        <taxon>Vallitaleaceae</taxon>
        <taxon>Vallitalea</taxon>
    </lineage>
</organism>
<keyword evidence="3 9" id="KW-0328">Glycosyltransferase</keyword>
<evidence type="ECO:0000256" key="9">
    <source>
        <dbReference type="HAMAP-Rule" id="MF_00211"/>
    </source>
</evidence>
<feature type="domain" description="Glycosyl transferase family 3" evidence="10">
    <location>
        <begin position="74"/>
        <end position="320"/>
    </location>
</feature>
<comment type="similarity">
    <text evidence="8">In the C-terminal section; belongs to the anthranilate phosphoribosyltransferase family.</text>
</comment>
<comment type="pathway">
    <text evidence="1 9">Amino-acid biosynthesis; L-tryptophan biosynthesis; L-tryptophan from chorismate: step 2/5.</text>
</comment>
<evidence type="ECO:0000313" key="12">
    <source>
        <dbReference type="EMBL" id="QUI23695.1"/>
    </source>
</evidence>
<reference evidence="12" key="1">
    <citation type="submission" date="2020-07" db="EMBL/GenBank/DDBJ databases">
        <title>Vallitalea pronyensis genome.</title>
        <authorList>
            <person name="Postec A."/>
        </authorList>
    </citation>
    <scope>NUCLEOTIDE SEQUENCE</scope>
    <source>
        <strain evidence="12">FatNI3</strain>
    </source>
</reference>